<evidence type="ECO:0000256" key="9">
    <source>
        <dbReference type="SAM" id="MobiDB-lite"/>
    </source>
</evidence>
<keyword evidence="14" id="KW-1185">Reference proteome</keyword>
<feature type="domain" description="Histidine kinase/HSP90-like ATPase" evidence="11">
    <location>
        <begin position="406"/>
        <end position="506"/>
    </location>
</feature>
<dbReference type="SUPFAM" id="SSF55874">
    <property type="entry name" value="ATPase domain of HSP90 chaperone/DNA topoisomerase II/histidine kinase"/>
    <property type="match status" value="1"/>
</dbReference>
<accession>A0ABU0T9V6</accession>
<feature type="compositionally biased region" description="Basic and acidic residues" evidence="9">
    <location>
        <begin position="39"/>
        <end position="61"/>
    </location>
</feature>
<keyword evidence="4" id="KW-0808">Transferase</keyword>
<keyword evidence="5" id="KW-0547">Nucleotide-binding</keyword>
<keyword evidence="10" id="KW-0812">Transmembrane</keyword>
<dbReference type="CDD" id="cd16917">
    <property type="entry name" value="HATPase_UhpB-NarQ-NarX-like"/>
    <property type="match status" value="1"/>
</dbReference>
<feature type="transmembrane region" description="Helical" evidence="10">
    <location>
        <begin position="79"/>
        <end position="99"/>
    </location>
</feature>
<evidence type="ECO:0000256" key="2">
    <source>
        <dbReference type="ARBA" id="ARBA00012438"/>
    </source>
</evidence>
<dbReference type="InterPro" id="IPR011712">
    <property type="entry name" value="Sig_transdc_His_kin_sub3_dim/P"/>
</dbReference>
<evidence type="ECO:0000256" key="6">
    <source>
        <dbReference type="ARBA" id="ARBA00022777"/>
    </source>
</evidence>
<dbReference type="PANTHER" id="PTHR24421:SF10">
    <property type="entry name" value="NITRATE_NITRITE SENSOR PROTEIN NARQ"/>
    <property type="match status" value="1"/>
</dbReference>
<evidence type="ECO:0000259" key="12">
    <source>
        <dbReference type="Pfam" id="PF07730"/>
    </source>
</evidence>
<feature type="region of interest" description="Disordered" evidence="9">
    <location>
        <begin position="449"/>
        <end position="473"/>
    </location>
</feature>
<dbReference type="Pfam" id="PF07730">
    <property type="entry name" value="HisKA_3"/>
    <property type="match status" value="1"/>
</dbReference>
<dbReference type="InterPro" id="IPR050482">
    <property type="entry name" value="Sensor_HK_TwoCompSys"/>
</dbReference>
<feature type="transmembrane region" description="Helical" evidence="10">
    <location>
        <begin position="215"/>
        <end position="231"/>
    </location>
</feature>
<feature type="transmembrane region" description="Helical" evidence="10">
    <location>
        <begin position="243"/>
        <end position="261"/>
    </location>
</feature>
<feature type="transmembrane region" description="Helical" evidence="10">
    <location>
        <begin position="192"/>
        <end position="208"/>
    </location>
</feature>
<keyword evidence="6 13" id="KW-0418">Kinase</keyword>
<evidence type="ECO:0000313" key="13">
    <source>
        <dbReference type="EMBL" id="MDQ1032468.1"/>
    </source>
</evidence>
<dbReference type="Pfam" id="PF02518">
    <property type="entry name" value="HATPase_c"/>
    <property type="match status" value="1"/>
</dbReference>
<dbReference type="Gene3D" id="3.30.565.10">
    <property type="entry name" value="Histidine kinase-like ATPase, C-terminal domain"/>
    <property type="match status" value="1"/>
</dbReference>
<name>A0ABU0T9V6_9ACTN</name>
<sequence>MLWRVGRGTDIRTSPRRTRPRGHPCDVHLWDGTLVAQTDADRGGEPHNEPMETEDRRDRRRQLRDALRPEEKPAPLSRWAVGADVVLAIVLTVIALIVAAQFPGDGPARVSAKSEQRTEQRTDHRTEVPPVPPVPPRPPVPGVGVVVPEPRTVPWPLVVLSALPLAARRRYPLVTFGIVMGAALPIGDDASWINVLTCVIGAYSAVMYSRYQVRALAGMVVAAVLAGFAFRETDPVLPGWSSPAVVLLVAGVLAGLVRVGGRRLTASRDRFTQLQRAQEEAMRRAVEEERARIAAELHDVVTHNVSVMVIQAGAARKVMDTAPERSKEALLAVEAGGRAAMSELRHVMGLLAAPDTGRPDSPADGLEPQPGLGHLDALIERVRAAGTPVAIAVSLPPEPLPPGVDLAAYRVVQEALTNTIKHAPGADASVTIGHTDDCLEIEVTDTGAAHDAPSTSANGTGPGTGTSTGNGRGLIGLRERLTVYGGELTAGPTLAGGYRIRARVPWRTA</sequence>
<feature type="region of interest" description="Disordered" evidence="9">
    <location>
        <begin position="1"/>
        <end position="61"/>
    </location>
</feature>
<evidence type="ECO:0000259" key="11">
    <source>
        <dbReference type="Pfam" id="PF02518"/>
    </source>
</evidence>
<evidence type="ECO:0000256" key="7">
    <source>
        <dbReference type="ARBA" id="ARBA00022840"/>
    </source>
</evidence>
<keyword evidence="8" id="KW-0902">Two-component regulatory system</keyword>
<gene>
    <name evidence="13" type="ORF">QF035_010050</name>
</gene>
<proteinExistence type="predicted"/>
<evidence type="ECO:0000256" key="1">
    <source>
        <dbReference type="ARBA" id="ARBA00000085"/>
    </source>
</evidence>
<evidence type="ECO:0000256" key="8">
    <source>
        <dbReference type="ARBA" id="ARBA00023012"/>
    </source>
</evidence>
<keyword evidence="3" id="KW-0597">Phosphoprotein</keyword>
<evidence type="ECO:0000256" key="5">
    <source>
        <dbReference type="ARBA" id="ARBA00022741"/>
    </source>
</evidence>
<reference evidence="13 14" key="1">
    <citation type="submission" date="2023-07" db="EMBL/GenBank/DDBJ databases">
        <title>Comparative genomics of wheat-associated soil bacteria to identify genetic determinants of phenazine resistance.</title>
        <authorList>
            <person name="Mouncey N."/>
        </authorList>
    </citation>
    <scope>NUCLEOTIDE SEQUENCE [LARGE SCALE GENOMIC DNA]</scope>
    <source>
        <strain evidence="13 14">V2I4</strain>
    </source>
</reference>
<feature type="region of interest" description="Disordered" evidence="9">
    <location>
        <begin position="105"/>
        <end position="136"/>
    </location>
</feature>
<evidence type="ECO:0000256" key="10">
    <source>
        <dbReference type="SAM" id="Phobius"/>
    </source>
</evidence>
<evidence type="ECO:0000313" key="14">
    <source>
        <dbReference type="Proteomes" id="UP001230328"/>
    </source>
</evidence>
<feature type="compositionally biased region" description="Basic and acidic residues" evidence="9">
    <location>
        <begin position="112"/>
        <end position="127"/>
    </location>
</feature>
<organism evidence="13 14">
    <name type="scientific">Streptomyces umbrinus</name>
    <dbReference type="NCBI Taxonomy" id="67370"/>
    <lineage>
        <taxon>Bacteria</taxon>
        <taxon>Bacillati</taxon>
        <taxon>Actinomycetota</taxon>
        <taxon>Actinomycetes</taxon>
        <taxon>Kitasatosporales</taxon>
        <taxon>Streptomycetaceae</taxon>
        <taxon>Streptomyces</taxon>
        <taxon>Streptomyces phaeochromogenes group</taxon>
    </lineage>
</organism>
<evidence type="ECO:0000256" key="4">
    <source>
        <dbReference type="ARBA" id="ARBA00022679"/>
    </source>
</evidence>
<feature type="domain" description="Signal transduction histidine kinase subgroup 3 dimerisation and phosphoacceptor" evidence="12">
    <location>
        <begin position="289"/>
        <end position="352"/>
    </location>
</feature>
<feature type="compositionally biased region" description="Gly residues" evidence="9">
    <location>
        <begin position="460"/>
        <end position="473"/>
    </location>
</feature>
<keyword evidence="10" id="KW-1133">Transmembrane helix</keyword>
<comment type="catalytic activity">
    <reaction evidence="1">
        <text>ATP + protein L-histidine = ADP + protein N-phospho-L-histidine.</text>
        <dbReference type="EC" id="2.7.13.3"/>
    </reaction>
</comment>
<dbReference type="Proteomes" id="UP001230328">
    <property type="component" value="Unassembled WGS sequence"/>
</dbReference>
<dbReference type="InterPro" id="IPR003594">
    <property type="entry name" value="HATPase_dom"/>
</dbReference>
<dbReference type="PANTHER" id="PTHR24421">
    <property type="entry name" value="NITRATE/NITRITE SENSOR PROTEIN NARX-RELATED"/>
    <property type="match status" value="1"/>
</dbReference>
<dbReference type="Gene3D" id="1.20.5.1930">
    <property type="match status" value="1"/>
</dbReference>
<dbReference type="EC" id="2.7.13.3" evidence="2"/>
<dbReference type="EMBL" id="JAUSZI010000002">
    <property type="protein sequence ID" value="MDQ1032468.1"/>
    <property type="molecule type" value="Genomic_DNA"/>
</dbReference>
<comment type="caution">
    <text evidence="13">The sequence shown here is derived from an EMBL/GenBank/DDBJ whole genome shotgun (WGS) entry which is preliminary data.</text>
</comment>
<keyword evidence="7" id="KW-0067">ATP-binding</keyword>
<dbReference type="InterPro" id="IPR036890">
    <property type="entry name" value="HATPase_C_sf"/>
</dbReference>
<evidence type="ECO:0000256" key="3">
    <source>
        <dbReference type="ARBA" id="ARBA00022553"/>
    </source>
</evidence>
<dbReference type="GO" id="GO:0016301">
    <property type="term" value="F:kinase activity"/>
    <property type="evidence" value="ECO:0007669"/>
    <property type="project" value="UniProtKB-KW"/>
</dbReference>
<keyword evidence="10" id="KW-0472">Membrane</keyword>
<protein>
    <recommendedName>
        <fullName evidence="2">histidine kinase</fullName>
        <ecNumber evidence="2">2.7.13.3</ecNumber>
    </recommendedName>
</protein>